<sequence>MPVYPKASLRNEETGTTSLQMLVAANGVVIDTKVFSSSGFRALDKAALAGLATCKFRPATINRKPVQGYGYMSFKWTLE</sequence>
<evidence type="ECO:0000313" key="7">
    <source>
        <dbReference type="Proteomes" id="UP000241421"/>
    </source>
</evidence>
<keyword evidence="4" id="KW-0472">Membrane</keyword>
<dbReference type="InterPro" id="IPR006260">
    <property type="entry name" value="TonB/TolA_C"/>
</dbReference>
<name>A0A2U2HPB8_9BURK</name>
<evidence type="ECO:0000259" key="5">
    <source>
        <dbReference type="PROSITE" id="PS52015"/>
    </source>
</evidence>
<comment type="caution">
    <text evidence="6">The sequence shown here is derived from an EMBL/GenBank/DDBJ whole genome shotgun (WGS) entry which is preliminary data.</text>
</comment>
<protein>
    <submittedName>
        <fullName evidence="6">Energy transducer TonB</fullName>
    </submittedName>
</protein>
<keyword evidence="7" id="KW-1185">Reference proteome</keyword>
<dbReference type="AlphaFoldDB" id="A0A2U2HPB8"/>
<comment type="subcellular location">
    <subcellularLocation>
        <location evidence="1">Membrane</location>
        <topology evidence="1">Single-pass membrane protein</topology>
    </subcellularLocation>
</comment>
<accession>A0A2U2HPB8</accession>
<dbReference type="Proteomes" id="UP000241421">
    <property type="component" value="Unassembled WGS sequence"/>
</dbReference>
<evidence type="ECO:0000256" key="3">
    <source>
        <dbReference type="ARBA" id="ARBA00022989"/>
    </source>
</evidence>
<dbReference type="InterPro" id="IPR037682">
    <property type="entry name" value="TonB_C"/>
</dbReference>
<keyword evidence="3" id="KW-1133">Transmembrane helix</keyword>
<keyword evidence="2" id="KW-0812">Transmembrane</keyword>
<gene>
    <name evidence="6" type="ORF">C7C56_007255</name>
</gene>
<dbReference type="Gene3D" id="3.30.1150.10">
    <property type="match status" value="1"/>
</dbReference>
<dbReference type="PROSITE" id="PS52015">
    <property type="entry name" value="TONB_CTD"/>
    <property type="match status" value="1"/>
</dbReference>
<dbReference type="Pfam" id="PF03544">
    <property type="entry name" value="TonB_C"/>
    <property type="match status" value="1"/>
</dbReference>
<feature type="domain" description="TonB C-terminal" evidence="5">
    <location>
        <begin position="1"/>
        <end position="79"/>
    </location>
</feature>
<evidence type="ECO:0000313" key="6">
    <source>
        <dbReference type="EMBL" id="PWF49302.1"/>
    </source>
</evidence>
<dbReference type="OrthoDB" id="8724624at2"/>
<dbReference type="GO" id="GO:0016020">
    <property type="term" value="C:membrane"/>
    <property type="evidence" value="ECO:0007669"/>
    <property type="project" value="UniProtKB-SubCell"/>
</dbReference>
<dbReference type="NCBIfam" id="TIGR01352">
    <property type="entry name" value="tonB_Cterm"/>
    <property type="match status" value="1"/>
</dbReference>
<reference evidence="6 7" key="1">
    <citation type="submission" date="2018-04" db="EMBL/GenBank/DDBJ databases">
        <title>Massilia violaceinigra sp. nov., a novel purple-pigmented bacterium isolated from Tianshan glacier, Xinjiang, China.</title>
        <authorList>
            <person name="Wang H."/>
        </authorList>
    </citation>
    <scope>NUCLEOTIDE SEQUENCE [LARGE SCALE GENOMIC DNA]</scope>
    <source>
        <strain evidence="6 7">B448-2</strain>
    </source>
</reference>
<dbReference type="GO" id="GO:0055085">
    <property type="term" value="P:transmembrane transport"/>
    <property type="evidence" value="ECO:0007669"/>
    <property type="project" value="InterPro"/>
</dbReference>
<dbReference type="SUPFAM" id="SSF74653">
    <property type="entry name" value="TolA/TonB C-terminal domain"/>
    <property type="match status" value="1"/>
</dbReference>
<evidence type="ECO:0000256" key="1">
    <source>
        <dbReference type="ARBA" id="ARBA00004167"/>
    </source>
</evidence>
<dbReference type="EMBL" id="PXWF02000096">
    <property type="protein sequence ID" value="PWF49302.1"/>
    <property type="molecule type" value="Genomic_DNA"/>
</dbReference>
<organism evidence="6 7">
    <name type="scientific">Massilia glaciei</name>
    <dbReference type="NCBI Taxonomy" id="1524097"/>
    <lineage>
        <taxon>Bacteria</taxon>
        <taxon>Pseudomonadati</taxon>
        <taxon>Pseudomonadota</taxon>
        <taxon>Betaproteobacteria</taxon>
        <taxon>Burkholderiales</taxon>
        <taxon>Oxalobacteraceae</taxon>
        <taxon>Telluria group</taxon>
        <taxon>Massilia</taxon>
    </lineage>
</organism>
<evidence type="ECO:0000256" key="2">
    <source>
        <dbReference type="ARBA" id="ARBA00022692"/>
    </source>
</evidence>
<proteinExistence type="predicted"/>
<evidence type="ECO:0000256" key="4">
    <source>
        <dbReference type="ARBA" id="ARBA00023136"/>
    </source>
</evidence>